<gene>
    <name evidence="4" type="ORF">SAMN06265373_10349</name>
</gene>
<dbReference type="InterPro" id="IPR036409">
    <property type="entry name" value="Aldolase_II/adducin_N_sf"/>
</dbReference>
<dbReference type="PANTHER" id="PTHR43669">
    <property type="entry name" value="5-KETO-D-GLUCONATE 5-REDUCTASE"/>
    <property type="match status" value="1"/>
</dbReference>
<dbReference type="SUPFAM" id="SSF53639">
    <property type="entry name" value="AraD/HMP-PK domain-like"/>
    <property type="match status" value="1"/>
</dbReference>
<sequence>MTTEANRLVSLWDEAKAANMSEPEKLLYRSNLLGSDKRVTNYGGGNTSAKVFQADPLSGDEAEVLWVKGSGGDVGSIKMDGFSTLYMDKLRALKGKYRGVEFEDEMVGYLPHCTFNLNPRAASIDTPLHAYVPKAHVDHMHPDAIIAIAASKDSKAMTQEVFGDEIGWLPWKKPGYELGLWLERFCLENPDAKGVILESHGLFTWDDDAKTCYELTLDIINKAIAYFDAKTADVPAFGGATHTSLSAVERRNVAAKLMPAIRGFVSGKQPMVGNFVDSDTVLEFVNAKDMPALAALGTSCPDHFLRTKICPLVVNFDPTKNNIEAVLEGLEAQIATYREGYAAYYNRCKHDNSPALRDPNAVVYLIPGVGMITFAKDRATARISGEFYVNAINVMRGAAAVSEYCGLPEQEAFDIEYWLLEEAKLQRMPKPKSLAGQVALVTGGAGGIGAATAERYLAEGACVLLADISLDSLAATYENLTSRYGADVVRTILMDVTDEAEVAAAYAYAAVEFGGVDILVSNAGIASSAPVEDTTLALWNKNMDILSTGYFLVSREAFKIMRVQNMGGSIVFVASKNGLAASPNASAYCTAKASEIHLARCLALEGAEVGIRVNVVNPDAVLRGSKIWEGEWLDQRADTYGTDKEGLEEMYRNRSLLKRSVLPEDIAEAAYFFASDKSAKSTGNIINVDAGNVQAFTR</sequence>
<dbReference type="NCBIfam" id="NF006189">
    <property type="entry name" value="PRK08324.1-3"/>
    <property type="match status" value="1"/>
</dbReference>
<organism evidence="4 5">
    <name type="scientific">Shimia sagamensis</name>
    <dbReference type="NCBI Taxonomy" id="1566352"/>
    <lineage>
        <taxon>Bacteria</taxon>
        <taxon>Pseudomonadati</taxon>
        <taxon>Pseudomonadota</taxon>
        <taxon>Alphaproteobacteria</taxon>
        <taxon>Rhodobacterales</taxon>
        <taxon>Roseobacteraceae</taxon>
    </lineage>
</organism>
<dbReference type="Pfam" id="PF00596">
    <property type="entry name" value="Aldolase_II"/>
    <property type="match status" value="1"/>
</dbReference>
<dbReference type="InterPro" id="IPR002347">
    <property type="entry name" value="SDR_fam"/>
</dbReference>
<feature type="domain" description="Class II aldolase/adducin N-terminal" evidence="3">
    <location>
        <begin position="25"/>
        <end position="227"/>
    </location>
</feature>
<evidence type="ECO:0000313" key="4">
    <source>
        <dbReference type="EMBL" id="SMP16356.1"/>
    </source>
</evidence>
<evidence type="ECO:0000256" key="1">
    <source>
        <dbReference type="ARBA" id="ARBA00006484"/>
    </source>
</evidence>
<dbReference type="NCBIfam" id="TIGR02632">
    <property type="entry name" value="RhaD_aldol-ADH"/>
    <property type="match status" value="1"/>
</dbReference>
<evidence type="ECO:0000313" key="5">
    <source>
        <dbReference type="Proteomes" id="UP001157961"/>
    </source>
</evidence>
<dbReference type="SUPFAM" id="SSF51735">
    <property type="entry name" value="NAD(P)-binding Rossmann-fold domains"/>
    <property type="match status" value="1"/>
</dbReference>
<dbReference type="SMART" id="SM01007">
    <property type="entry name" value="Aldolase_II"/>
    <property type="match status" value="1"/>
</dbReference>
<accession>A0ABY1NRK6</accession>
<dbReference type="InterPro" id="IPR013454">
    <property type="entry name" value="Bifunc_RhaD/ADH"/>
</dbReference>
<protein>
    <submittedName>
        <fullName evidence="4">Rhamnulose-1-phosphate aldolase/alcohol dehydrogenase</fullName>
    </submittedName>
</protein>
<dbReference type="Gene3D" id="3.40.50.720">
    <property type="entry name" value="NAD(P)-binding Rossmann-like Domain"/>
    <property type="match status" value="1"/>
</dbReference>
<dbReference type="Pfam" id="PF13561">
    <property type="entry name" value="adh_short_C2"/>
    <property type="match status" value="1"/>
</dbReference>
<dbReference type="InterPro" id="IPR036291">
    <property type="entry name" value="NAD(P)-bd_dom_sf"/>
</dbReference>
<keyword evidence="2" id="KW-0560">Oxidoreductase</keyword>
<dbReference type="Proteomes" id="UP001157961">
    <property type="component" value="Unassembled WGS sequence"/>
</dbReference>
<dbReference type="EMBL" id="FXTY01000003">
    <property type="protein sequence ID" value="SMP16356.1"/>
    <property type="molecule type" value="Genomic_DNA"/>
</dbReference>
<comment type="caution">
    <text evidence="4">The sequence shown here is derived from an EMBL/GenBank/DDBJ whole genome shotgun (WGS) entry which is preliminary data.</text>
</comment>
<dbReference type="PANTHER" id="PTHR43669:SF8">
    <property type="entry name" value="SHORT-CHAIN TYPE DEHYDROGENASE_REDUCTASE-RELATED"/>
    <property type="match status" value="1"/>
</dbReference>
<evidence type="ECO:0000256" key="2">
    <source>
        <dbReference type="ARBA" id="ARBA00023002"/>
    </source>
</evidence>
<dbReference type="RefSeq" id="WP_283425522.1">
    <property type="nucleotide sequence ID" value="NZ_FXTY01000003.1"/>
</dbReference>
<dbReference type="Gene3D" id="3.40.225.10">
    <property type="entry name" value="Class II aldolase/adducin N-terminal domain"/>
    <property type="match status" value="1"/>
</dbReference>
<comment type="similarity">
    <text evidence="1">Belongs to the short-chain dehydrogenases/reductases (SDR) family.</text>
</comment>
<name>A0ABY1NRK6_9RHOB</name>
<proteinExistence type="inferred from homology"/>
<keyword evidence="5" id="KW-1185">Reference proteome</keyword>
<dbReference type="PRINTS" id="PR00080">
    <property type="entry name" value="SDRFAMILY"/>
</dbReference>
<evidence type="ECO:0000259" key="3">
    <source>
        <dbReference type="SMART" id="SM01007"/>
    </source>
</evidence>
<reference evidence="4 5" key="1">
    <citation type="submission" date="2017-05" db="EMBL/GenBank/DDBJ databases">
        <authorList>
            <person name="Varghese N."/>
            <person name="Submissions S."/>
        </authorList>
    </citation>
    <scope>NUCLEOTIDE SEQUENCE [LARGE SCALE GENOMIC DNA]</scope>
    <source>
        <strain evidence="4 5">DSM 29734</strain>
    </source>
</reference>
<dbReference type="InterPro" id="IPR001303">
    <property type="entry name" value="Aldolase_II/adducin_N"/>
</dbReference>
<dbReference type="PRINTS" id="PR00081">
    <property type="entry name" value="GDHRDH"/>
</dbReference>